<gene>
    <name evidence="1" type="ORF">A4U53_033155</name>
</gene>
<evidence type="ECO:0000313" key="2">
    <source>
        <dbReference type="Proteomes" id="UP000078465"/>
    </source>
</evidence>
<accession>A0ACD5ENT9</accession>
<dbReference type="EMBL" id="CP171853">
    <property type="protein sequence ID" value="XKM40690.1"/>
    <property type="molecule type" value="Genomic_DNA"/>
</dbReference>
<reference evidence="1" key="1">
    <citation type="submission" date="2024-10" db="EMBL/GenBank/DDBJ databases">
        <title>Strain of Rhizobium-related bacteria isolated fromm roots of Vavilovia formosa.</title>
        <authorList>
            <person name="Kimeklis A."/>
            <person name="Afonin A."/>
        </authorList>
    </citation>
    <scope>NUCLEOTIDE SEQUENCE</scope>
    <source>
        <strain evidence="1">Vaf-46</strain>
    </source>
</reference>
<sequence length="46" mass="4963">MRPVGLLSRNLMWIAATTGIGTVPWSTEPPEVRAAMSNDPAVLIEL</sequence>
<protein>
    <submittedName>
        <fullName evidence="1">Uncharacterized protein</fullName>
    </submittedName>
</protein>
<proteinExistence type="predicted"/>
<dbReference type="Proteomes" id="UP000078465">
    <property type="component" value="Chromosome"/>
</dbReference>
<name>A0ACD5ENT9_9HYPH</name>
<evidence type="ECO:0000313" key="1">
    <source>
        <dbReference type="EMBL" id="XKM40690.1"/>
    </source>
</evidence>
<organism evidence="1 2">
    <name type="scientific">Rhizobium ruizarguesonis</name>
    <dbReference type="NCBI Taxonomy" id="2081791"/>
    <lineage>
        <taxon>Bacteria</taxon>
        <taxon>Pseudomonadati</taxon>
        <taxon>Pseudomonadota</taxon>
        <taxon>Alphaproteobacteria</taxon>
        <taxon>Hyphomicrobiales</taxon>
        <taxon>Rhizobiaceae</taxon>
        <taxon>Rhizobium/Agrobacterium group</taxon>
        <taxon>Rhizobium</taxon>
    </lineage>
</organism>